<dbReference type="RefSeq" id="WP_075725687.1">
    <property type="nucleotide sequence ID" value="NZ_CP009245.1"/>
</dbReference>
<dbReference type="EMBL" id="CP009245">
    <property type="protein sequence ID" value="APT84507.1"/>
    <property type="molecule type" value="Genomic_DNA"/>
</dbReference>
<proteinExistence type="predicted"/>
<sequence length="339" mass="36554">MAELWTELVTPDELTDVARKSLAQIEQEKGSLAALLPSEQIDGRVAEFNRTREGLTPAAEYRAFDAESPLGRYEGGEMVTLGLPPVSQKLRIGELDLIMGQAGRPSDDKLKLTIGKVAQQAVRAVSERIEAMRGEVLQTARININENGFKVSAELGRDSSMEVTADTKWDQQKANPLDDLIKWAEAYSDENGDVPGMFIVSRKAVAQLQRNEILRKAVGGVNTPSITTLDAINALLGSYGLPGLTIFDRRVVIGGEKKPILDPKSVLMLPGDAPVGKTVWGAPAEAGDEAYNLLPGDLGGIVAGVHREYDPYSFWVHTNAIALPVLTNPNAAMVATVLT</sequence>
<evidence type="ECO:0000313" key="2">
    <source>
        <dbReference type="Proteomes" id="UP000185478"/>
    </source>
</evidence>
<evidence type="ECO:0008006" key="3">
    <source>
        <dbReference type="Google" id="ProtNLM"/>
    </source>
</evidence>
<gene>
    <name evidence="1" type="ORF">CAQU_04905</name>
</gene>
<protein>
    <recommendedName>
        <fullName evidence="3">Major capsid protein E</fullName>
    </recommendedName>
</protein>
<dbReference type="KEGG" id="caqu:CAQU_04905"/>
<accession>A0A1L7CFA2</accession>
<dbReference type="Gene3D" id="3.90.1690.10">
    <property type="entry name" value="phage-related protein like domain"/>
    <property type="match status" value="1"/>
</dbReference>
<dbReference type="Proteomes" id="UP000185478">
    <property type="component" value="Chromosome"/>
</dbReference>
<keyword evidence="2" id="KW-1185">Reference proteome</keyword>
<dbReference type="Pfam" id="PF03864">
    <property type="entry name" value="Phage_cap_E"/>
    <property type="match status" value="1"/>
</dbReference>
<name>A0A1L7CFA2_9CORY</name>
<organism evidence="1 2">
    <name type="scientific">Corynebacterium aquilae DSM 44791</name>
    <dbReference type="NCBI Taxonomy" id="1431546"/>
    <lineage>
        <taxon>Bacteria</taxon>
        <taxon>Bacillati</taxon>
        <taxon>Actinomycetota</taxon>
        <taxon>Actinomycetes</taxon>
        <taxon>Mycobacteriales</taxon>
        <taxon>Corynebacteriaceae</taxon>
        <taxon>Corynebacterium</taxon>
    </lineage>
</organism>
<reference evidence="1 2" key="1">
    <citation type="submission" date="2014-08" db="EMBL/GenBank/DDBJ databases">
        <title>Complete genome sequence of Corynebacterium aquilae S-613T(T) (=DSM 44791(T)), isolated from the choana of a healthy golden eagle.</title>
        <authorList>
            <person name="Ruckert C."/>
            <person name="Albersmeier A."/>
            <person name="Winkler A."/>
            <person name="Kalinowski J."/>
        </authorList>
    </citation>
    <scope>NUCLEOTIDE SEQUENCE [LARGE SCALE GENOMIC DNA]</scope>
    <source>
        <strain evidence="1 2">S-613</strain>
    </source>
</reference>
<evidence type="ECO:0000313" key="1">
    <source>
        <dbReference type="EMBL" id="APT84507.1"/>
    </source>
</evidence>
<dbReference type="OrthoDB" id="3196427at2"/>
<dbReference type="InterPro" id="IPR053738">
    <property type="entry name" value="Lambda_capsid_assembly"/>
</dbReference>
<dbReference type="InterPro" id="IPR005564">
    <property type="entry name" value="Major_capsid_GpE"/>
</dbReference>
<dbReference type="AlphaFoldDB" id="A0A1L7CFA2"/>